<comment type="caution">
    <text evidence="2">The sequence shown here is derived from an EMBL/GenBank/DDBJ whole genome shotgun (WGS) entry which is preliminary data.</text>
</comment>
<evidence type="ECO:0000256" key="1">
    <source>
        <dbReference type="SAM" id="Phobius"/>
    </source>
</evidence>
<sequence length="105" mass="10967">MQFSLLSLMKLTAISACVFAVVAYLIGSYSDGILVAAIVSVPLAMVGVLLLVQSSFLALSMCLSATVDHHRGDNLRNCVGMATGGVIAISPAMVCAVWFFNGHFA</sequence>
<evidence type="ECO:0000313" key="2">
    <source>
        <dbReference type="EMBL" id="SMP62369.1"/>
    </source>
</evidence>
<dbReference type="RefSeq" id="WP_283433361.1">
    <property type="nucleotide sequence ID" value="NZ_FXUG01000007.1"/>
</dbReference>
<organism evidence="2 3">
    <name type="scientific">Neorhodopirellula lusitana</name>
    <dbReference type="NCBI Taxonomy" id="445327"/>
    <lineage>
        <taxon>Bacteria</taxon>
        <taxon>Pseudomonadati</taxon>
        <taxon>Planctomycetota</taxon>
        <taxon>Planctomycetia</taxon>
        <taxon>Pirellulales</taxon>
        <taxon>Pirellulaceae</taxon>
        <taxon>Neorhodopirellula</taxon>
    </lineage>
</organism>
<feature type="transmembrane region" description="Helical" evidence="1">
    <location>
        <begin position="7"/>
        <end position="27"/>
    </location>
</feature>
<proteinExistence type="predicted"/>
<name>A0ABY1Q875_9BACT</name>
<dbReference type="EMBL" id="FXUG01000007">
    <property type="protein sequence ID" value="SMP62369.1"/>
    <property type="molecule type" value="Genomic_DNA"/>
</dbReference>
<keyword evidence="1" id="KW-0472">Membrane</keyword>
<feature type="transmembrane region" description="Helical" evidence="1">
    <location>
        <begin position="33"/>
        <end position="59"/>
    </location>
</feature>
<keyword evidence="3" id="KW-1185">Reference proteome</keyword>
<accession>A0ABY1Q875</accession>
<feature type="transmembrane region" description="Helical" evidence="1">
    <location>
        <begin position="79"/>
        <end position="100"/>
    </location>
</feature>
<protein>
    <submittedName>
        <fullName evidence="2">Uncharacterized protein</fullName>
    </submittedName>
</protein>
<keyword evidence="1" id="KW-0812">Transmembrane</keyword>
<reference evidence="2 3" key="1">
    <citation type="submission" date="2017-05" db="EMBL/GenBank/DDBJ databases">
        <authorList>
            <person name="Varghese N."/>
            <person name="Submissions S."/>
        </authorList>
    </citation>
    <scope>NUCLEOTIDE SEQUENCE [LARGE SCALE GENOMIC DNA]</scope>
    <source>
        <strain evidence="2 3">DSM 25457</strain>
    </source>
</reference>
<keyword evidence="1" id="KW-1133">Transmembrane helix</keyword>
<gene>
    <name evidence="2" type="ORF">SAMN06265222_107303</name>
</gene>
<dbReference type="Proteomes" id="UP001158067">
    <property type="component" value="Unassembled WGS sequence"/>
</dbReference>
<evidence type="ECO:0000313" key="3">
    <source>
        <dbReference type="Proteomes" id="UP001158067"/>
    </source>
</evidence>